<dbReference type="EMBL" id="JBIRUI010000020">
    <property type="protein sequence ID" value="MFI1718280.1"/>
    <property type="molecule type" value="Genomic_DNA"/>
</dbReference>
<organism evidence="1 2">
    <name type="scientific">Streptomyces litmocidini</name>
    <dbReference type="NCBI Taxonomy" id="67318"/>
    <lineage>
        <taxon>Bacteria</taxon>
        <taxon>Bacillati</taxon>
        <taxon>Actinomycetota</taxon>
        <taxon>Actinomycetes</taxon>
        <taxon>Kitasatosporales</taxon>
        <taxon>Streptomycetaceae</taxon>
        <taxon>Streptomyces</taxon>
    </lineage>
</organism>
<reference evidence="1 2" key="1">
    <citation type="submission" date="2024-10" db="EMBL/GenBank/DDBJ databases">
        <title>The Natural Products Discovery Center: Release of the First 8490 Sequenced Strains for Exploring Actinobacteria Biosynthetic Diversity.</title>
        <authorList>
            <person name="Kalkreuter E."/>
            <person name="Kautsar S.A."/>
            <person name="Yang D."/>
            <person name="Bader C.D."/>
            <person name="Teijaro C.N."/>
            <person name="Fluegel L."/>
            <person name="Davis C.M."/>
            <person name="Simpson J.R."/>
            <person name="Lauterbach L."/>
            <person name="Steele A.D."/>
            <person name="Gui C."/>
            <person name="Meng S."/>
            <person name="Li G."/>
            <person name="Viehrig K."/>
            <person name="Ye F."/>
            <person name="Su P."/>
            <person name="Kiefer A.F."/>
            <person name="Nichols A."/>
            <person name="Cepeda A.J."/>
            <person name="Yan W."/>
            <person name="Fan B."/>
            <person name="Jiang Y."/>
            <person name="Adhikari A."/>
            <person name="Zheng C.-J."/>
            <person name="Schuster L."/>
            <person name="Cowan T.M."/>
            <person name="Smanski M.J."/>
            <person name="Chevrette M.G."/>
            <person name="De Carvalho L.P.S."/>
            <person name="Shen B."/>
        </authorList>
    </citation>
    <scope>NUCLEOTIDE SEQUENCE [LARGE SCALE GENOMIC DNA]</scope>
    <source>
        <strain evidence="1 2">NPDC020602</strain>
    </source>
</reference>
<evidence type="ECO:0008006" key="3">
    <source>
        <dbReference type="Google" id="ProtNLM"/>
    </source>
</evidence>
<accession>A0ABW7UF75</accession>
<protein>
    <recommendedName>
        <fullName evidence="3">RiboL-PSP-HEPN domain-containing protein</fullName>
    </recommendedName>
</protein>
<gene>
    <name evidence="1" type="ORF">ACH407_32560</name>
</gene>
<keyword evidence="2" id="KW-1185">Reference proteome</keyword>
<proteinExistence type="predicted"/>
<dbReference type="Proteomes" id="UP001611339">
    <property type="component" value="Unassembled WGS sequence"/>
</dbReference>
<name>A0ABW7UF75_9ACTN</name>
<dbReference type="RefSeq" id="WP_398712873.1">
    <property type="nucleotide sequence ID" value="NZ_JBIRUI010000020.1"/>
</dbReference>
<evidence type="ECO:0000313" key="1">
    <source>
        <dbReference type="EMBL" id="MFI1718280.1"/>
    </source>
</evidence>
<sequence>MPVTPLDAATDVMSRARGLLTLDVASTPQILREDLRRAALAFGVASLDTYMHWAIRTTALDGPLPKKLAELEVPFGDMLAIARDAVTARQDDVNHRPTVKARNALGKALVTQTFQSPRSIERGLQMLGKTNVWSRLASQLPPATAVDLKERLGNIAYRRNKIVHEGDLTRLQRPQKIKYEQITAAQVADDLDWLEAFIKALAAL</sequence>
<comment type="caution">
    <text evidence="1">The sequence shown here is derived from an EMBL/GenBank/DDBJ whole genome shotgun (WGS) entry which is preliminary data.</text>
</comment>
<evidence type="ECO:0000313" key="2">
    <source>
        <dbReference type="Proteomes" id="UP001611339"/>
    </source>
</evidence>